<dbReference type="GO" id="GO:0004222">
    <property type="term" value="F:metalloendopeptidase activity"/>
    <property type="evidence" value="ECO:0007669"/>
    <property type="project" value="InterPro"/>
</dbReference>
<evidence type="ECO:0000256" key="2">
    <source>
        <dbReference type="SAM" id="MobiDB-lite"/>
    </source>
</evidence>
<reference evidence="6" key="1">
    <citation type="submission" date="2016-11" db="UniProtKB">
        <authorList>
            <consortium name="WormBaseParasite"/>
        </authorList>
    </citation>
    <scope>IDENTIFICATION</scope>
</reference>
<evidence type="ECO:0000259" key="4">
    <source>
        <dbReference type="PROSITE" id="PS50215"/>
    </source>
</evidence>
<keyword evidence="1" id="KW-0479">Metal-binding</keyword>
<dbReference type="Proteomes" id="UP000095280">
    <property type="component" value="Unplaced"/>
</dbReference>
<evidence type="ECO:0000256" key="3">
    <source>
        <dbReference type="SAM" id="SignalP"/>
    </source>
</evidence>
<name>A0A1I8JL24_9PLAT</name>
<dbReference type="PROSITE" id="PS50215">
    <property type="entry name" value="ADAM_MEPRO"/>
    <property type="match status" value="2"/>
</dbReference>
<dbReference type="SUPFAM" id="SSF55486">
    <property type="entry name" value="Metalloproteases ('zincins'), catalytic domain"/>
    <property type="match status" value="2"/>
</dbReference>
<dbReference type="GO" id="GO:0006509">
    <property type="term" value="P:membrane protein ectodomain proteolysis"/>
    <property type="evidence" value="ECO:0007669"/>
    <property type="project" value="TreeGrafter"/>
</dbReference>
<feature type="active site" evidence="1">
    <location>
        <position position="676"/>
    </location>
</feature>
<feature type="binding site" evidence="1">
    <location>
        <position position="685"/>
    </location>
    <ligand>
        <name>Zn(2+)</name>
        <dbReference type="ChEBI" id="CHEBI:29105"/>
        <note>catalytic</note>
    </ligand>
</feature>
<protein>
    <submittedName>
        <fullName evidence="6">Peptidase M12B domain-containing protein</fullName>
    </submittedName>
</protein>
<feature type="binding site" evidence="1">
    <location>
        <position position="679"/>
    </location>
    <ligand>
        <name>Zn(2+)</name>
        <dbReference type="ChEBI" id="CHEBI:29105"/>
        <note>catalytic</note>
    </ligand>
</feature>
<keyword evidence="3" id="KW-0732">Signal</keyword>
<dbReference type="InterPro" id="IPR001590">
    <property type="entry name" value="Peptidase_M12B"/>
</dbReference>
<feature type="domain" description="Peptidase M12B" evidence="4">
    <location>
        <begin position="165"/>
        <end position="371"/>
    </location>
</feature>
<accession>A0A1I8JL24</accession>
<feature type="active site" evidence="1">
    <location>
        <position position="315"/>
    </location>
</feature>
<dbReference type="AlphaFoldDB" id="A0A1I8JL24"/>
<feature type="binding site" evidence="1">
    <location>
        <position position="324"/>
    </location>
    <ligand>
        <name>Zn(2+)</name>
        <dbReference type="ChEBI" id="CHEBI:29105"/>
        <note>catalytic</note>
    </ligand>
</feature>
<dbReference type="Pfam" id="PF13574">
    <property type="entry name" value="Reprolysin_2"/>
    <property type="match status" value="1"/>
</dbReference>
<keyword evidence="1" id="KW-0862">Zinc</keyword>
<feature type="binding site" evidence="1">
    <location>
        <position position="314"/>
    </location>
    <ligand>
        <name>Zn(2+)</name>
        <dbReference type="ChEBI" id="CHEBI:29105"/>
        <note>catalytic</note>
    </ligand>
</feature>
<feature type="region of interest" description="Disordered" evidence="2">
    <location>
        <begin position="131"/>
        <end position="155"/>
    </location>
</feature>
<feature type="compositionally biased region" description="Polar residues" evidence="2">
    <location>
        <begin position="134"/>
        <end position="145"/>
    </location>
</feature>
<feature type="domain" description="Peptidase M12B" evidence="4">
    <location>
        <begin position="530"/>
        <end position="742"/>
    </location>
</feature>
<feature type="chain" id="PRO_5009321882" evidence="3">
    <location>
        <begin position="21"/>
        <end position="881"/>
    </location>
</feature>
<feature type="binding site" evidence="1">
    <location>
        <position position="318"/>
    </location>
    <ligand>
        <name>Zn(2+)</name>
        <dbReference type="ChEBI" id="CHEBI:29105"/>
        <note>catalytic</note>
    </ligand>
</feature>
<sequence length="881" mass="96244">DDSAAFSVLLLFIVFTVAQASVSVTQSSGDGPHPSSMEIELQLPDTDKKVRIPLTKTAPLDDAVVTVTDGGVSRTFSGRQAQHGDHAHYRNVDRKSVISVRHENGTKRIKGHVTHQDALYFVEPIGDFEHRVSKTNGTDSQTDGTQPERVLSRKKRQVNREATEYIVEIHILIDHHVWKTFKSIFGSDEEALTELHFYYSHIVIGMDTVFRNIGSPSISVRCIELTVAKTEADAKWMPPDSSADAKDGNVILNGIEAYAKGKRADHVMAFTRGGIGKDGFLVVAGLAFPSGACRKWKVSLVDDTGLDSWNTAAHELAHSLGASHDNREPGCEIHQKFLMSPHGSVYDLSNVANSYRFSPCTVRQIRTYLESMLFLLGLAVAQASVTVTRTSSNELHPSAMEMEVQLPSSNKKVRIPLNKTQDFENVPVTVTENGLSMTFSARQIHHPSHAHYRDIESKSVISVRHVNGKRRISGHVMHEGTSYFLEPLGDADHQVTMNALNPHDLAKKVNVARDIESRKKRQTNTASTNYKVEIYLLIDSRVWSAFKSIYSTDSAALTELHFYYTHILNGIDTSYRNIGSPSISVSCIGMTISKTLADDKWMAGEDTEGSNILSAMKNYIVGKTADHFMAFTRMDITGGGSSSVCGMAYVGGVCRNIRVSINEDQGLQSWGTAAHELAHNLGSHHDASGNTCSSGAKNLMSPSGGMYNLANVANSYRFSSCSVSYMAAYLNSLGSTNCMTSDQGSRLSELTSNTREGTRLTLDQVCRFFQPNGPGKFYLTTDTFNNPASICAMIYCASSDGGGTSVSGLRAPVGTPCGNKKSCNWNGECSADESAPAADDSCFWGDSWSNCADWKMYIEKGWTSCTDSAKEGCCRSLATLC</sequence>
<feature type="signal peptide" evidence="3">
    <location>
        <begin position="1"/>
        <end position="20"/>
    </location>
</feature>
<organism evidence="5 6">
    <name type="scientific">Macrostomum lignano</name>
    <dbReference type="NCBI Taxonomy" id="282301"/>
    <lineage>
        <taxon>Eukaryota</taxon>
        <taxon>Metazoa</taxon>
        <taxon>Spiralia</taxon>
        <taxon>Lophotrochozoa</taxon>
        <taxon>Platyhelminthes</taxon>
        <taxon>Rhabditophora</taxon>
        <taxon>Macrostomorpha</taxon>
        <taxon>Macrostomida</taxon>
        <taxon>Macrostomidae</taxon>
        <taxon>Macrostomum</taxon>
    </lineage>
</organism>
<feature type="binding site" evidence="1">
    <location>
        <position position="675"/>
    </location>
    <ligand>
        <name>Zn(2+)</name>
        <dbReference type="ChEBI" id="CHEBI:29105"/>
        <note>catalytic</note>
    </ligand>
</feature>
<dbReference type="Gene3D" id="3.40.390.10">
    <property type="entry name" value="Collagenase (Catalytic Domain)"/>
    <property type="match status" value="2"/>
</dbReference>
<evidence type="ECO:0000313" key="6">
    <source>
        <dbReference type="WBParaSite" id="maker-uti_cns_0048772-snap-gene-0.12-mRNA-1"/>
    </source>
</evidence>
<dbReference type="InterPro" id="IPR024079">
    <property type="entry name" value="MetalloPept_cat_dom_sf"/>
</dbReference>
<evidence type="ECO:0000256" key="1">
    <source>
        <dbReference type="PROSITE-ProRule" id="PRU00276"/>
    </source>
</evidence>
<dbReference type="WBParaSite" id="maker-uti_cns_0048772-snap-gene-0.12-mRNA-1">
    <property type="protein sequence ID" value="maker-uti_cns_0048772-snap-gene-0.12-mRNA-1"/>
    <property type="gene ID" value="maker-uti_cns_0048772-snap-gene-0.12"/>
</dbReference>
<evidence type="ECO:0000313" key="5">
    <source>
        <dbReference type="Proteomes" id="UP000095280"/>
    </source>
</evidence>
<dbReference type="Pfam" id="PF13688">
    <property type="entry name" value="Reprolysin_5"/>
    <property type="match status" value="1"/>
</dbReference>
<dbReference type="GO" id="GO:0046872">
    <property type="term" value="F:metal ion binding"/>
    <property type="evidence" value="ECO:0007669"/>
    <property type="project" value="UniProtKB-KW"/>
</dbReference>
<keyword evidence="5" id="KW-1185">Reference proteome</keyword>
<dbReference type="PANTHER" id="PTHR11905:SF159">
    <property type="entry name" value="ADAM METALLOPROTEASE"/>
    <property type="match status" value="1"/>
</dbReference>
<dbReference type="PANTHER" id="PTHR11905">
    <property type="entry name" value="ADAM A DISINTEGRIN AND METALLOPROTEASE DOMAIN"/>
    <property type="match status" value="1"/>
</dbReference>
<comment type="caution">
    <text evidence="1">Lacks conserved residue(s) required for the propagation of feature annotation.</text>
</comment>
<proteinExistence type="predicted"/>